<dbReference type="PANTHER" id="PTHR34985:SF1">
    <property type="entry name" value="SLR0554 PROTEIN"/>
    <property type="match status" value="1"/>
</dbReference>
<dbReference type="PANTHER" id="PTHR34985">
    <property type="entry name" value="SLR0554 PROTEIN"/>
    <property type="match status" value="1"/>
</dbReference>
<evidence type="ECO:0000313" key="3">
    <source>
        <dbReference type="EMBL" id="MBE6270812.1"/>
    </source>
</evidence>
<feature type="domain" description="BT4734-like N-terminal" evidence="2">
    <location>
        <begin position="91"/>
        <end position="230"/>
    </location>
</feature>
<dbReference type="InterPro" id="IPR007936">
    <property type="entry name" value="VapE-like_dom"/>
</dbReference>
<organism evidence="3 4">
    <name type="scientific">Xylanibacter ruminicola</name>
    <name type="common">Prevotella ruminicola</name>
    <dbReference type="NCBI Taxonomy" id="839"/>
    <lineage>
        <taxon>Bacteria</taxon>
        <taxon>Pseudomonadati</taxon>
        <taxon>Bacteroidota</taxon>
        <taxon>Bacteroidia</taxon>
        <taxon>Bacteroidales</taxon>
        <taxon>Prevotellaceae</taxon>
        <taxon>Xylanibacter</taxon>
    </lineage>
</organism>
<accession>A0A9D5SAB2</accession>
<comment type="caution">
    <text evidence="3">The sequence shown here is derived from an EMBL/GenBank/DDBJ whole genome shotgun (WGS) entry which is preliminary data.</text>
</comment>
<dbReference type="Pfam" id="PF08800">
    <property type="entry name" value="BT4734-like_N"/>
    <property type="match status" value="1"/>
</dbReference>
<protein>
    <recommendedName>
        <fullName evidence="5">Virulence-associated protein E</fullName>
    </recommendedName>
</protein>
<evidence type="ECO:0008006" key="5">
    <source>
        <dbReference type="Google" id="ProtNLM"/>
    </source>
</evidence>
<name>A0A9D5SAB2_XYLRU</name>
<feature type="domain" description="Virulence-associated protein E-like" evidence="1">
    <location>
        <begin position="450"/>
        <end position="663"/>
    </location>
</feature>
<dbReference type="AlphaFoldDB" id="A0A9D5SAB2"/>
<evidence type="ECO:0000259" key="2">
    <source>
        <dbReference type="Pfam" id="PF08800"/>
    </source>
</evidence>
<evidence type="ECO:0000259" key="1">
    <source>
        <dbReference type="Pfam" id="PF05272"/>
    </source>
</evidence>
<proteinExistence type="predicted"/>
<reference evidence="3" key="1">
    <citation type="submission" date="2019-04" db="EMBL/GenBank/DDBJ databases">
        <title>Evolution of Biomass-Degrading Anaerobic Consortia Revealed by Metagenomics.</title>
        <authorList>
            <person name="Peng X."/>
        </authorList>
    </citation>
    <scope>NUCLEOTIDE SEQUENCE</scope>
    <source>
        <strain evidence="3">SIG140</strain>
    </source>
</reference>
<evidence type="ECO:0000313" key="4">
    <source>
        <dbReference type="Proteomes" id="UP000806522"/>
    </source>
</evidence>
<sequence>MISILLYFSLISKSFLLSLHPELIINNNMTKITLIKNYRQTETLRVLELTDIVEMIGGNEYRQVVDELRRLYPVFDLTRQADGSVSGADMTIAKLPRICFASEMENRNHQRLTLGYTGLVLLEVNNLTGYDEADAIRTGAGEVPQTLMAFVGASGRSVKIICKGELFPSDRIKDTNNPLPTEPNEIADFHENLYERARLAYNAQLGVTVEKLEPRLDRTCYISTDAKAVFNPMAIPFYARAEKPNQTLSLVRTSTLEKADELSGQSRYFTMCHIFEFNLSKAYDECEGLEGEDLEHELLTRLAIHCLETGIPMAIAKRMARYRAYAIGDDDLLINKVFDNVYRPQVVKRYQERNGYKPEKNIPQETLLTMKIDLFLNENYEIRKNVMRGVAEFRERTGIGFAFRDLTEEARNSITMRALRQGIKCWDKDIRRYVNSDDIELYDPMNEYLDGLPKWDGKDRVEGVAKRIPTSYEEWPELFHLWMRSMVAMWMGKGQLTGNSLVPLLIGRQGCGKSSFCRILLPQHLRDYYNDRINFKNETDLNLGLTSFGLINLDEFDKITQRQQIVLKYLVSTADLKYRPPYGKAYSEHRRFASFIGTTNEMMPLTDPSGARRFICVMVEGDVDFKTSVDYPQLYAQLLYEIHNGERYWPTREQEQQLIQRNLSYQQLSGLGEMVMAVLQRPADDDPNAKWMSLKEISVLLKQSFKGYKEESSIFRKIGAFLNRPEYRFKSQHKMTGTFYWVKLRE</sequence>
<dbReference type="InterPro" id="IPR027417">
    <property type="entry name" value="P-loop_NTPase"/>
</dbReference>
<dbReference type="SUPFAM" id="SSF52540">
    <property type="entry name" value="P-loop containing nucleoside triphosphate hydrolases"/>
    <property type="match status" value="1"/>
</dbReference>
<dbReference type="InterPro" id="IPR014907">
    <property type="entry name" value="BT4734-like_N"/>
</dbReference>
<dbReference type="Proteomes" id="UP000806522">
    <property type="component" value="Unassembled WGS sequence"/>
</dbReference>
<gene>
    <name evidence="3" type="ORF">E7101_07660</name>
</gene>
<dbReference type="Pfam" id="PF05272">
    <property type="entry name" value="VapE-like_dom"/>
    <property type="match status" value="1"/>
</dbReference>
<dbReference type="EMBL" id="SUYC01000007">
    <property type="protein sequence ID" value="MBE6270812.1"/>
    <property type="molecule type" value="Genomic_DNA"/>
</dbReference>